<dbReference type="InterPro" id="IPR004220">
    <property type="entry name" value="5-COMe_2-OHmuconate_Isoase"/>
</dbReference>
<gene>
    <name evidence="1" type="ORF">GCM10011332_11580</name>
</gene>
<dbReference type="PANTHER" id="PTHR37950:SF1">
    <property type="entry name" value="4-HYDROXYPHENYLACETATE CATABOLISM PROTEIN"/>
    <property type="match status" value="1"/>
</dbReference>
<dbReference type="InterPro" id="IPR014347">
    <property type="entry name" value="Tautomerase/MIF_sf"/>
</dbReference>
<dbReference type="RefSeq" id="WP_188662709.1">
    <property type="nucleotide sequence ID" value="NZ_BMHV01000006.1"/>
</dbReference>
<evidence type="ECO:0000313" key="1">
    <source>
        <dbReference type="EMBL" id="GGF59616.1"/>
    </source>
</evidence>
<dbReference type="Proteomes" id="UP000632498">
    <property type="component" value="Unassembled WGS sequence"/>
</dbReference>
<dbReference type="AlphaFoldDB" id="A0A917BXR4"/>
<dbReference type="SUPFAM" id="SSF55331">
    <property type="entry name" value="Tautomerase/MIF"/>
    <property type="match status" value="1"/>
</dbReference>
<proteinExistence type="predicted"/>
<dbReference type="Pfam" id="PF02962">
    <property type="entry name" value="CHMI"/>
    <property type="match status" value="1"/>
</dbReference>
<accession>A0A917BXR4</accession>
<keyword evidence="2" id="KW-1185">Reference proteome</keyword>
<sequence length="112" mass="12537">MPHLVVSYAKLLEKKIDIQNLVQEVWNGADESGLFTPAAIKARALPVEHFITGGGDTLFVHVDFKLFVGRTDDQKQHMTKCVFDRIANLVDDDVAISILPIDMDTPNYLKRG</sequence>
<dbReference type="Gene3D" id="3.30.429.10">
    <property type="entry name" value="Macrophage Migration Inhibitory Factor"/>
    <property type="match status" value="1"/>
</dbReference>
<reference evidence="1" key="2">
    <citation type="submission" date="2020-09" db="EMBL/GenBank/DDBJ databases">
        <authorList>
            <person name="Sun Q."/>
            <person name="Zhou Y."/>
        </authorList>
    </citation>
    <scope>NUCLEOTIDE SEQUENCE</scope>
    <source>
        <strain evidence="1">CGMCC 1.15254</strain>
    </source>
</reference>
<organism evidence="1 2">
    <name type="scientific">Terasakiella brassicae</name>
    <dbReference type="NCBI Taxonomy" id="1634917"/>
    <lineage>
        <taxon>Bacteria</taxon>
        <taxon>Pseudomonadati</taxon>
        <taxon>Pseudomonadota</taxon>
        <taxon>Alphaproteobacteria</taxon>
        <taxon>Rhodospirillales</taxon>
        <taxon>Terasakiellaceae</taxon>
        <taxon>Terasakiella</taxon>
    </lineage>
</organism>
<name>A0A917BXR4_9PROT</name>
<dbReference type="EMBL" id="BMHV01000006">
    <property type="protein sequence ID" value="GGF59616.1"/>
    <property type="molecule type" value="Genomic_DNA"/>
</dbReference>
<reference evidence="1" key="1">
    <citation type="journal article" date="2014" name="Int. J. Syst. Evol. Microbiol.">
        <title>Complete genome sequence of Corynebacterium casei LMG S-19264T (=DSM 44701T), isolated from a smear-ripened cheese.</title>
        <authorList>
            <consortium name="US DOE Joint Genome Institute (JGI-PGF)"/>
            <person name="Walter F."/>
            <person name="Albersmeier A."/>
            <person name="Kalinowski J."/>
            <person name="Ruckert C."/>
        </authorList>
    </citation>
    <scope>NUCLEOTIDE SEQUENCE</scope>
    <source>
        <strain evidence="1">CGMCC 1.15254</strain>
    </source>
</reference>
<evidence type="ECO:0008006" key="3">
    <source>
        <dbReference type="Google" id="ProtNLM"/>
    </source>
</evidence>
<evidence type="ECO:0000313" key="2">
    <source>
        <dbReference type="Proteomes" id="UP000632498"/>
    </source>
</evidence>
<dbReference type="GO" id="GO:0008704">
    <property type="term" value="F:5-carboxymethyl-2-hydroxymuconate delta-isomerase activity"/>
    <property type="evidence" value="ECO:0007669"/>
    <property type="project" value="InterPro"/>
</dbReference>
<protein>
    <recommendedName>
        <fullName evidence="3">5-carboxymethyl-2-hydroxymuconate isomerase</fullName>
    </recommendedName>
</protein>
<dbReference type="PANTHER" id="PTHR37950">
    <property type="entry name" value="4-HYDROXYPHENYLACETATE CATABOLISM PROTEIN"/>
    <property type="match status" value="1"/>
</dbReference>
<comment type="caution">
    <text evidence="1">The sequence shown here is derived from an EMBL/GenBank/DDBJ whole genome shotgun (WGS) entry which is preliminary data.</text>
</comment>